<keyword evidence="1" id="KW-0808">Transferase</keyword>
<protein>
    <submittedName>
        <fullName evidence="1">SAM-dependent methyltransferase</fullName>
    </submittedName>
</protein>
<dbReference type="EMBL" id="WTVM01000051">
    <property type="protein sequence ID" value="NMG03308.1"/>
    <property type="molecule type" value="Genomic_DNA"/>
</dbReference>
<reference evidence="1" key="1">
    <citation type="submission" date="2019-12" db="EMBL/GenBank/DDBJ databases">
        <title>Comparative genomics gives insights into the taxonomy of the Azoarcus-Aromatoleum group and reveals separate origins of nif in the plant-associated Azoarcus and non-plant-associated Aromatoleum sub-groups.</title>
        <authorList>
            <person name="Lafos M."/>
            <person name="Maluk M."/>
            <person name="Batista M."/>
            <person name="Junghare M."/>
            <person name="Carmona M."/>
            <person name="Faoro H."/>
            <person name="Cruz L.M."/>
            <person name="Battistoni F."/>
            <person name="De Souza E."/>
            <person name="Pedrosa F."/>
            <person name="Chen W.-M."/>
            <person name="Poole P.S."/>
            <person name="Dixon R.A."/>
            <person name="James E.K."/>
        </authorList>
    </citation>
    <scope>NUCLEOTIDE SEQUENCE</scope>
    <source>
        <strain evidence="1">NSC3</strain>
    </source>
</reference>
<name>A0A972JAP7_9RHOO</name>
<dbReference type="GO" id="GO:0008168">
    <property type="term" value="F:methyltransferase activity"/>
    <property type="evidence" value="ECO:0007669"/>
    <property type="project" value="UniProtKB-KW"/>
</dbReference>
<sequence length="53" mass="6278">MSYANSRIPVSAQQGVHEQLEHRVRRHLEQAFRKPCAPHNVEAFEACLETWYR</sequence>
<accession>A0A972JAP7</accession>
<feature type="non-terminal residue" evidence="1">
    <location>
        <position position="53"/>
    </location>
</feature>
<keyword evidence="2" id="KW-1185">Reference proteome</keyword>
<gene>
    <name evidence="1" type="ORF">GPA21_10010</name>
</gene>
<dbReference type="Proteomes" id="UP000599523">
    <property type="component" value="Unassembled WGS sequence"/>
</dbReference>
<dbReference type="AlphaFoldDB" id="A0A972JAP7"/>
<organism evidence="1 2">
    <name type="scientific">Azoarcus taiwanensis</name>
    <dbReference type="NCBI Taxonomy" id="666964"/>
    <lineage>
        <taxon>Bacteria</taxon>
        <taxon>Pseudomonadati</taxon>
        <taxon>Pseudomonadota</taxon>
        <taxon>Betaproteobacteria</taxon>
        <taxon>Rhodocyclales</taxon>
        <taxon>Zoogloeaceae</taxon>
        <taxon>Azoarcus</taxon>
    </lineage>
</organism>
<dbReference type="GO" id="GO:0032259">
    <property type="term" value="P:methylation"/>
    <property type="evidence" value="ECO:0007669"/>
    <property type="project" value="UniProtKB-KW"/>
</dbReference>
<evidence type="ECO:0000313" key="2">
    <source>
        <dbReference type="Proteomes" id="UP000599523"/>
    </source>
</evidence>
<comment type="caution">
    <text evidence="1">The sequence shown here is derived from an EMBL/GenBank/DDBJ whole genome shotgun (WGS) entry which is preliminary data.</text>
</comment>
<proteinExistence type="predicted"/>
<evidence type="ECO:0000313" key="1">
    <source>
        <dbReference type="EMBL" id="NMG03308.1"/>
    </source>
</evidence>
<keyword evidence="1" id="KW-0489">Methyltransferase</keyword>